<dbReference type="InterPro" id="IPR036859">
    <property type="entry name" value="CAP-Gly_dom_sf"/>
</dbReference>
<feature type="region of interest" description="Disordered" evidence="3">
    <location>
        <begin position="1"/>
        <end position="27"/>
    </location>
</feature>
<dbReference type="OrthoDB" id="5273213at2759"/>
<evidence type="ECO:0000313" key="6">
    <source>
        <dbReference type="Proteomes" id="UP000324585"/>
    </source>
</evidence>
<keyword evidence="1" id="KW-0433">Leucine-rich repeat</keyword>
<accession>A0A5J4Z7F9</accession>
<evidence type="ECO:0000256" key="2">
    <source>
        <dbReference type="ARBA" id="ARBA00022737"/>
    </source>
</evidence>
<dbReference type="SMART" id="SM01052">
    <property type="entry name" value="CAP_GLY"/>
    <property type="match status" value="1"/>
</dbReference>
<protein>
    <submittedName>
        <fullName evidence="5">Tubulin-folding cofactor E</fullName>
    </submittedName>
</protein>
<proteinExistence type="predicted"/>
<name>A0A5J4Z7F9_PORPP</name>
<feature type="domain" description="CAP-Gly" evidence="4">
    <location>
        <begin position="35"/>
        <end position="85"/>
    </location>
</feature>
<dbReference type="EMBL" id="VRMN01000001">
    <property type="protein sequence ID" value="KAA8498924.1"/>
    <property type="molecule type" value="Genomic_DNA"/>
</dbReference>
<dbReference type="Proteomes" id="UP000324585">
    <property type="component" value="Unassembled WGS sequence"/>
</dbReference>
<dbReference type="Gene3D" id="2.30.30.190">
    <property type="entry name" value="CAP Gly-rich-like domain"/>
    <property type="match status" value="1"/>
</dbReference>
<dbReference type="InterPro" id="IPR000938">
    <property type="entry name" value="CAP-Gly_domain"/>
</dbReference>
<dbReference type="Gene3D" id="3.80.10.10">
    <property type="entry name" value="Ribonuclease Inhibitor"/>
    <property type="match status" value="2"/>
</dbReference>
<comment type="caution">
    <text evidence="5">The sequence shown here is derived from an EMBL/GenBank/DDBJ whole genome shotgun (WGS) entry which is preliminary data.</text>
</comment>
<organism evidence="5 6">
    <name type="scientific">Porphyridium purpureum</name>
    <name type="common">Red alga</name>
    <name type="synonym">Porphyridium cruentum</name>
    <dbReference type="NCBI Taxonomy" id="35688"/>
    <lineage>
        <taxon>Eukaryota</taxon>
        <taxon>Rhodophyta</taxon>
        <taxon>Bangiophyceae</taxon>
        <taxon>Porphyridiales</taxon>
        <taxon>Porphyridiaceae</taxon>
        <taxon>Porphyridium</taxon>
    </lineage>
</organism>
<evidence type="ECO:0000259" key="4">
    <source>
        <dbReference type="PROSITE" id="PS50245"/>
    </source>
</evidence>
<dbReference type="PANTHER" id="PTHR24366">
    <property type="entry name" value="IG(IMMUNOGLOBULIN) AND LRR(LEUCINE RICH REPEAT) DOMAINS"/>
    <property type="match status" value="1"/>
</dbReference>
<keyword evidence="6" id="KW-1185">Reference proteome</keyword>
<evidence type="ECO:0000313" key="5">
    <source>
        <dbReference type="EMBL" id="KAA8498924.1"/>
    </source>
</evidence>
<keyword evidence="2" id="KW-0677">Repeat</keyword>
<gene>
    <name evidence="5" type="ORF">FVE85_6509</name>
</gene>
<dbReference type="Pfam" id="PF01302">
    <property type="entry name" value="CAP_GLY"/>
    <property type="match status" value="1"/>
</dbReference>
<dbReference type="SUPFAM" id="SSF52058">
    <property type="entry name" value="L domain-like"/>
    <property type="match status" value="1"/>
</dbReference>
<dbReference type="PROSITE" id="PS51450">
    <property type="entry name" value="LRR"/>
    <property type="match status" value="1"/>
</dbReference>
<dbReference type="PANTHER" id="PTHR24366:SF80">
    <property type="entry name" value="LD30178P"/>
    <property type="match status" value="1"/>
</dbReference>
<dbReference type="SUPFAM" id="SSF74924">
    <property type="entry name" value="Cap-Gly domain"/>
    <property type="match status" value="1"/>
</dbReference>
<dbReference type="InterPro" id="IPR001611">
    <property type="entry name" value="Leu-rich_rpt"/>
</dbReference>
<dbReference type="AlphaFoldDB" id="A0A5J4Z7F9"/>
<evidence type="ECO:0000256" key="1">
    <source>
        <dbReference type="ARBA" id="ARBA00022614"/>
    </source>
</evidence>
<reference evidence="6" key="1">
    <citation type="journal article" date="2019" name="Nat. Commun.">
        <title>Expansion of phycobilisome linker gene families in mesophilic red algae.</title>
        <authorList>
            <person name="Lee J."/>
            <person name="Kim D."/>
            <person name="Bhattacharya D."/>
            <person name="Yoon H.S."/>
        </authorList>
    </citation>
    <scope>NUCLEOTIDE SEQUENCE [LARGE SCALE GENOMIC DNA]</scope>
    <source>
        <strain evidence="6">CCMP 1328</strain>
    </source>
</reference>
<dbReference type="InterPro" id="IPR032675">
    <property type="entry name" value="LRR_dom_sf"/>
</dbReference>
<sequence>MMSASEEIPSTPLHVGQRVHARRAPEQRGTIRYLGPIESTRGEWVGVEWDRDVAPRRGVLQMHDGSVKGVRYFQASRAASSTCVRKSMVSTGVALAHALRSKYQESQVSGPNPSAQSNDMGPDIVLQSVEYELRRTAPSKLECVQSIVLSKSGIRDTVDEQNSLEHVDLDSLRSLKELDVSKNLLTDLGRILELPFQLPSLEKLNLSSNEFDLSRFSSWLAERQRQHLRHDGKKVACGLRSLILNQTGIDWRLACDICTLFPTLEEVHLHGNGICLFQNSDLSEKGILKTPRLPPLQLVDLSENSISDWPACLQALAPFASTLEELYLSKNDLEKLAESSNADESTIEKRFMTLKNIDLVSNPITSPADAFNRLRRFPALTELAAREWPGVSDAALRCECIARLDAVRTVNHSIVLNDERIYAEKQLVRQIQQALIQNDDVALLCAADLPRAIQLAERYGIPLETAVSARTPGDKLTGLAPLGALERAMLHCSVDALPGHGALLRTSESSLVSLRVPRSTLVLKMKQLLLQVALNMPLDRAVSLRMKALWSHEGVSEATLDLDDEMMPLGEIIPTSCPHTRILVWQEDEDLSLDPHISWKKKER</sequence>
<dbReference type="PROSITE" id="PS50245">
    <property type="entry name" value="CAP_GLY_2"/>
    <property type="match status" value="1"/>
</dbReference>
<evidence type="ECO:0000256" key="3">
    <source>
        <dbReference type="SAM" id="MobiDB-lite"/>
    </source>
</evidence>